<evidence type="ECO:0000259" key="1">
    <source>
        <dbReference type="PROSITE" id="PS51186"/>
    </source>
</evidence>
<dbReference type="PROSITE" id="PS51186">
    <property type="entry name" value="GNAT"/>
    <property type="match status" value="1"/>
</dbReference>
<keyword evidence="3" id="KW-1185">Reference proteome</keyword>
<protein>
    <submittedName>
        <fullName evidence="2">GNAT family N-acetyltransferase</fullName>
    </submittedName>
</protein>
<dbReference type="Proteomes" id="UP001341820">
    <property type="component" value="Unassembled WGS sequence"/>
</dbReference>
<gene>
    <name evidence="2" type="ORF">P5F74_14275</name>
</gene>
<evidence type="ECO:0000313" key="2">
    <source>
        <dbReference type="EMBL" id="MED4129305.1"/>
    </source>
</evidence>
<comment type="caution">
    <text evidence="2">The sequence shown here is derived from an EMBL/GenBank/DDBJ whole genome shotgun (WGS) entry which is preliminary data.</text>
</comment>
<dbReference type="RefSeq" id="WP_328237962.1">
    <property type="nucleotide sequence ID" value="NZ_JAROAS010000029.1"/>
</dbReference>
<evidence type="ECO:0000313" key="3">
    <source>
        <dbReference type="Proteomes" id="UP001341820"/>
    </source>
</evidence>
<dbReference type="SUPFAM" id="SSF55729">
    <property type="entry name" value="Acyl-CoA N-acyltransferases (Nat)"/>
    <property type="match status" value="1"/>
</dbReference>
<feature type="domain" description="N-acetyltransferase" evidence="1">
    <location>
        <begin position="4"/>
        <end position="173"/>
    </location>
</feature>
<sequence length="223" mass="25885">MEELQFKPLSEEQIDALLLLQETVFSSLKRKEQLSTLTKEEFESILTGKGYMVGVFFKEQLIAARALLQPNSEETEHLGLDAGLTKDQLNQVVYQEISFVHPEFRGQRLQQKMGDWLMQKLVNEMTSFSFICATVAPTNPASLIDKFKQGLEVVALKEKYGGKLRFVFFKNLNQTHDVVVLDEKEVELTALDEQRHLLQKGYRGMELKRENGRYYVRYQLRTK</sequence>
<dbReference type="EMBL" id="JAROAS010000029">
    <property type="protein sequence ID" value="MED4129305.1"/>
    <property type="molecule type" value="Genomic_DNA"/>
</dbReference>
<reference evidence="2 3" key="1">
    <citation type="submission" date="2023-03" db="EMBL/GenBank/DDBJ databases">
        <title>Bacillus Genome Sequencing.</title>
        <authorList>
            <person name="Dunlap C."/>
        </authorList>
    </citation>
    <scope>NUCLEOTIDE SEQUENCE [LARGE SCALE GENOMIC DNA]</scope>
    <source>
        <strain evidence="2 3">B-4107</strain>
    </source>
</reference>
<accession>A0ABU6NMI9</accession>
<organism evidence="2 3">
    <name type="scientific">Shouchella miscanthi</name>
    <dbReference type="NCBI Taxonomy" id="2598861"/>
    <lineage>
        <taxon>Bacteria</taxon>
        <taxon>Bacillati</taxon>
        <taxon>Bacillota</taxon>
        <taxon>Bacilli</taxon>
        <taxon>Bacillales</taxon>
        <taxon>Bacillaceae</taxon>
        <taxon>Shouchella</taxon>
    </lineage>
</organism>
<name>A0ABU6NMI9_9BACI</name>
<proteinExistence type="predicted"/>
<dbReference type="Gene3D" id="3.40.630.30">
    <property type="match status" value="1"/>
</dbReference>
<dbReference type="InterPro" id="IPR000182">
    <property type="entry name" value="GNAT_dom"/>
</dbReference>
<dbReference type="InterPro" id="IPR016181">
    <property type="entry name" value="Acyl_CoA_acyltransferase"/>
</dbReference>